<dbReference type="InterPro" id="IPR005135">
    <property type="entry name" value="Endo/exonuclease/phosphatase"/>
</dbReference>
<dbReference type="PANTHER" id="PTHR10943">
    <property type="entry name" value="26S PROTEASOME NON-ATPASE REGULATORY SUBUNIT"/>
    <property type="match status" value="1"/>
</dbReference>
<evidence type="ECO:0000256" key="1">
    <source>
        <dbReference type="ARBA" id="ARBA00005460"/>
    </source>
</evidence>
<evidence type="ECO:0000259" key="6">
    <source>
        <dbReference type="Pfam" id="PF18051"/>
    </source>
</evidence>
<dbReference type="Gene3D" id="1.25.10.10">
    <property type="entry name" value="Leucine-rich Repeat Variant"/>
    <property type="match status" value="1"/>
</dbReference>
<dbReference type="Pfam" id="PF18051">
    <property type="entry name" value="RPN1_C"/>
    <property type="match status" value="1"/>
</dbReference>
<evidence type="ECO:0000259" key="4">
    <source>
        <dbReference type="Pfam" id="PF03372"/>
    </source>
</evidence>
<dbReference type="GO" id="GO:0000502">
    <property type="term" value="C:proteasome complex"/>
    <property type="evidence" value="ECO:0007669"/>
    <property type="project" value="UniProtKB-KW"/>
</dbReference>
<dbReference type="InterPro" id="IPR036691">
    <property type="entry name" value="Endo/exonu/phosph_ase_sf"/>
</dbReference>
<accession>A0ABP0INR6</accession>
<evidence type="ECO:0000256" key="2">
    <source>
        <dbReference type="ARBA" id="ARBA00022737"/>
    </source>
</evidence>
<dbReference type="EMBL" id="CAXAMM010004269">
    <property type="protein sequence ID" value="CAK9003069.1"/>
    <property type="molecule type" value="Genomic_DNA"/>
</dbReference>
<organism evidence="7 8">
    <name type="scientific">Durusdinium trenchii</name>
    <dbReference type="NCBI Taxonomy" id="1381693"/>
    <lineage>
        <taxon>Eukaryota</taxon>
        <taxon>Sar</taxon>
        <taxon>Alveolata</taxon>
        <taxon>Dinophyceae</taxon>
        <taxon>Suessiales</taxon>
        <taxon>Symbiodiniaceae</taxon>
        <taxon>Durusdinium</taxon>
    </lineage>
</organism>
<comment type="caution">
    <text evidence="7">The sequence shown here is derived from an EMBL/GenBank/DDBJ whole genome shotgun (WGS) entry which is preliminary data.</text>
</comment>
<dbReference type="Pfam" id="PF03372">
    <property type="entry name" value="Exo_endo_phos"/>
    <property type="match status" value="1"/>
</dbReference>
<keyword evidence="7" id="KW-0675">Receptor</keyword>
<dbReference type="PANTHER" id="PTHR10943:SF1">
    <property type="entry name" value="26S PROTEASOME NON-ATPASE REGULATORY SUBUNIT 2"/>
    <property type="match status" value="1"/>
</dbReference>
<keyword evidence="8" id="KW-1185">Reference proteome</keyword>
<dbReference type="InterPro" id="IPR040892">
    <property type="entry name" value="RPN1_N"/>
</dbReference>
<dbReference type="InterPro" id="IPR011989">
    <property type="entry name" value="ARM-like"/>
</dbReference>
<dbReference type="Pfam" id="PF17781">
    <property type="entry name" value="RPN1_RPN2_N"/>
    <property type="match status" value="1"/>
</dbReference>
<feature type="domain" description="26S proteasome non-ATPase regulatory subunit RPN1 C-terminal" evidence="6">
    <location>
        <begin position="1236"/>
        <end position="1290"/>
    </location>
</feature>
<evidence type="ECO:0000313" key="7">
    <source>
        <dbReference type="EMBL" id="CAK9003069.1"/>
    </source>
</evidence>
<evidence type="ECO:0000259" key="5">
    <source>
        <dbReference type="Pfam" id="PF17781"/>
    </source>
</evidence>
<dbReference type="InterPro" id="IPR002015">
    <property type="entry name" value="Proteasome/cyclosome_rpt"/>
</dbReference>
<dbReference type="Proteomes" id="UP001642464">
    <property type="component" value="Unassembled WGS sequence"/>
</dbReference>
<keyword evidence="2" id="KW-0677">Repeat</keyword>
<dbReference type="Pfam" id="PF01851">
    <property type="entry name" value="PC_rep"/>
    <property type="match status" value="1"/>
</dbReference>
<name>A0ABP0INR6_9DINO</name>
<dbReference type="SUPFAM" id="SSF48371">
    <property type="entry name" value="ARM repeat"/>
    <property type="match status" value="1"/>
</dbReference>
<protein>
    <recommendedName>
        <fullName evidence="9">26S proteasome non-ATPase regulatory subunit 2</fullName>
    </recommendedName>
</protein>
<reference evidence="7 8" key="1">
    <citation type="submission" date="2024-02" db="EMBL/GenBank/DDBJ databases">
        <authorList>
            <person name="Chen Y."/>
            <person name="Shah S."/>
            <person name="Dougan E. K."/>
            <person name="Thang M."/>
            <person name="Chan C."/>
        </authorList>
    </citation>
    <scope>NUCLEOTIDE SEQUENCE [LARGE SCALE GENOMIC DNA]</scope>
</reference>
<keyword evidence="3 7" id="KW-0647">Proteasome</keyword>
<feature type="domain" description="RPN1 N-terminal" evidence="5">
    <location>
        <begin position="482"/>
        <end position="759"/>
    </location>
</feature>
<comment type="similarity">
    <text evidence="1">Belongs to the proteasome subunit S2 family.</text>
</comment>
<sequence length="1297" mass="144078">MALWLILGDLGLASELHRNLSGDRRGCHNGVDENFSTYIAAKEIALHELDAQIGEREEEEELIEEDECPESDDDENLTYLLFEPGRELSEEEAQYIWADNSAYKDVRKELQAKKKGRHFFKPKDTKNKKGARTDAHEAIIDTAAEEAVIGSENPFMLEVDKKSAPLIIRCDEKDVKLTTYNILSPPLASPQQFPSCDQKDLLKEVRLPKIFARLQKAADEERIIALQEVDLEWAGKLHSFFAERGYAVVFAQYGKQTNGYMGVMLAWPTRCYEAVDVEICRLADTAPKNAWPVQKSKTGLARFGYLTYDGLTEILGCKPPELDRNSDGEWTLAQNRYNEAIFAKLKRRGTSSVFSVGTYHMPCLFGTTEKVRAVNIHSRLLLNRLSKFADGTPVALMGDFNFMPGTTPYQLLERGGSAEGIQVVKEVNILDRLPSCQFQSLQSAYKAFYGQEPLFTNYALSGSQREPFMGTLDYIWFSPDKLKAMVKELKESTSSMTSVPKPLKFLRPHYSTLTEHYAKMPASDLKRFFADVLSILSTTMQKEGSRQALKYRLEGTKEGLTSWGHEYIRNIAGEIGEEFKERTEKGTDVSDLLSLVEEIVPFNMQHNAEVDAIDLLCEVEKVQTIEKLCEEPSFGRVCLYLQGLANFAATQADKVMYLQVCMNLYLKYKEYIGALRVALKLNDPTLVANVFSACEDRLVQKQMAFMISRRKFNHDFEEDDELKEIASGESLSKHFISLAKELDVLEPKLPEQIYKSHLEEKRSTAVLDSAKQNLASSFVNAFVNAGFCKDELMTIADSKWVYKNKEQGMMSTVGSLGALLLWGIDEGLTQIDKYQWSSDVNLKAGALLAFGLVTCGVKNECDPAWALLGEQLEAEDAQLRLAAVVGLGYAYAGSCREDLLENLTPMIVDTACSIECSAMAAVSLGLVFVSSCNEEVAQAILQTLIERQAVENALSGTWPHFFAVGLGLLYLGQQDAAEATLSALDAITHPLGKYAKLTVEGFAFAYSGDVLHVQKMLQACTDHLEEAESFHQATAVLGIALIAFGEEIGAEMACRSIDHILQYGELTLRRAVPLALAILHLSNPKVLVIDTLAKLSHDADQDVAMGAIISMGLIGAGTNNARLAGLLRQLAAYYAKDPNALFMVRVAQGLLYMGKGLLTINPLFSDRFLVDPVAFGSLTVLAHSVLHLKNTILGKSHYLLYNVVPAMRPRWLITVDEDMNELKVAVRVGQAVDVTGMAGRPKQITGFQTRTTPVLLNFQDRAELATEEYLPVTPGTILEDFVILKKNQNYKPATGAA</sequence>
<gene>
    <name evidence="7" type="ORF">SCF082_LOCUS7586</name>
</gene>
<evidence type="ECO:0000256" key="3">
    <source>
        <dbReference type="ARBA" id="ARBA00022942"/>
    </source>
</evidence>
<evidence type="ECO:0000313" key="8">
    <source>
        <dbReference type="Proteomes" id="UP001642464"/>
    </source>
</evidence>
<dbReference type="Gene3D" id="3.60.10.10">
    <property type="entry name" value="Endonuclease/exonuclease/phosphatase"/>
    <property type="match status" value="1"/>
</dbReference>
<dbReference type="InterPro" id="IPR016024">
    <property type="entry name" value="ARM-type_fold"/>
</dbReference>
<evidence type="ECO:0008006" key="9">
    <source>
        <dbReference type="Google" id="ProtNLM"/>
    </source>
</evidence>
<proteinExistence type="inferred from homology"/>
<feature type="domain" description="Endonuclease/exonuclease/phosphatase" evidence="4">
    <location>
        <begin position="214"/>
        <end position="481"/>
    </location>
</feature>
<dbReference type="SUPFAM" id="SSF56219">
    <property type="entry name" value="DNase I-like"/>
    <property type="match status" value="1"/>
</dbReference>
<dbReference type="InterPro" id="IPR041433">
    <property type="entry name" value="RPN1_C"/>
</dbReference>